<accession>A0ABP9BIP7</accession>
<gene>
    <name evidence="2" type="ORF">GCM10023329_55230</name>
</gene>
<dbReference type="EMBL" id="BAABJV010000026">
    <property type="protein sequence ID" value="GAA4795530.1"/>
    <property type="molecule type" value="Genomic_DNA"/>
</dbReference>
<evidence type="ECO:0000313" key="2">
    <source>
        <dbReference type="EMBL" id="GAA4795530.1"/>
    </source>
</evidence>
<protein>
    <recommendedName>
        <fullName evidence="4">Integral membrane protein</fullName>
    </recommendedName>
</protein>
<keyword evidence="1" id="KW-0812">Transmembrane</keyword>
<feature type="transmembrane region" description="Helical" evidence="1">
    <location>
        <begin position="160"/>
        <end position="177"/>
    </location>
</feature>
<feature type="transmembrane region" description="Helical" evidence="1">
    <location>
        <begin position="59"/>
        <end position="76"/>
    </location>
</feature>
<evidence type="ECO:0000313" key="3">
    <source>
        <dbReference type="Proteomes" id="UP001501147"/>
    </source>
</evidence>
<comment type="caution">
    <text evidence="2">The sequence shown here is derived from an EMBL/GenBank/DDBJ whole genome shotgun (WGS) entry which is preliminary data.</text>
</comment>
<feature type="transmembrane region" description="Helical" evidence="1">
    <location>
        <begin position="96"/>
        <end position="116"/>
    </location>
</feature>
<sequence length="191" mass="19376">MQGSSEGGALFSVVWGVLATGFGVIVAADIRGAAGRLLTFSQRSVLFGATRRTPVRPGFFRAVAAVFALLGPVMLVTGVRELAQGDGAVTAGFPPIPLPIAGGMALFTAVAFWQLWRRDGMLRQEWARGAVVERSAAGVLTASLAGFVAALALGGPVFAMGAWLVGGLAGLVLLLGGSRTAPPGRSGGDGR</sequence>
<feature type="transmembrane region" description="Helical" evidence="1">
    <location>
        <begin position="136"/>
        <end position="154"/>
    </location>
</feature>
<evidence type="ECO:0000256" key="1">
    <source>
        <dbReference type="SAM" id="Phobius"/>
    </source>
</evidence>
<proteinExistence type="predicted"/>
<dbReference type="Proteomes" id="UP001501147">
    <property type="component" value="Unassembled WGS sequence"/>
</dbReference>
<reference evidence="3" key="1">
    <citation type="journal article" date="2019" name="Int. J. Syst. Evol. Microbiol.">
        <title>The Global Catalogue of Microorganisms (GCM) 10K type strain sequencing project: providing services to taxonomists for standard genome sequencing and annotation.</title>
        <authorList>
            <consortium name="The Broad Institute Genomics Platform"/>
            <consortium name="The Broad Institute Genome Sequencing Center for Infectious Disease"/>
            <person name="Wu L."/>
            <person name="Ma J."/>
        </authorList>
    </citation>
    <scope>NUCLEOTIDE SEQUENCE [LARGE SCALE GENOMIC DNA]</scope>
    <source>
        <strain evidence="3">JCM 18324</strain>
    </source>
</reference>
<evidence type="ECO:0008006" key="4">
    <source>
        <dbReference type="Google" id="ProtNLM"/>
    </source>
</evidence>
<keyword evidence="1" id="KW-1133">Transmembrane helix</keyword>
<keyword evidence="3" id="KW-1185">Reference proteome</keyword>
<keyword evidence="1" id="KW-0472">Membrane</keyword>
<feature type="transmembrane region" description="Helical" evidence="1">
    <location>
        <begin position="12"/>
        <end position="38"/>
    </location>
</feature>
<name>A0ABP9BIP7_9ACTN</name>
<dbReference type="RefSeq" id="WP_345616229.1">
    <property type="nucleotide sequence ID" value="NZ_BAABJV010000026.1"/>
</dbReference>
<organism evidence="2 3">
    <name type="scientific">Streptomyces sanyensis</name>
    <dbReference type="NCBI Taxonomy" id="568869"/>
    <lineage>
        <taxon>Bacteria</taxon>
        <taxon>Bacillati</taxon>
        <taxon>Actinomycetota</taxon>
        <taxon>Actinomycetes</taxon>
        <taxon>Kitasatosporales</taxon>
        <taxon>Streptomycetaceae</taxon>
        <taxon>Streptomyces</taxon>
    </lineage>
</organism>